<evidence type="ECO:0000313" key="3">
    <source>
        <dbReference type="Proteomes" id="UP001652623"/>
    </source>
</evidence>
<gene>
    <name evidence="4" type="primary">LOC107413343</name>
</gene>
<dbReference type="Proteomes" id="UP001652623">
    <property type="component" value="Chromosome 8"/>
</dbReference>
<dbReference type="FunCoup" id="A0A6P3ZN78">
    <property type="interactions" value="1075"/>
</dbReference>
<name>A0A6P3ZN78_ZIZJJ</name>
<dbReference type="InterPro" id="IPR040275">
    <property type="entry name" value="At5g39450-like"/>
</dbReference>
<feature type="compositionally biased region" description="Low complexity" evidence="1">
    <location>
        <begin position="211"/>
        <end position="221"/>
    </location>
</feature>
<dbReference type="InterPro" id="IPR036047">
    <property type="entry name" value="F-box-like_dom_sf"/>
</dbReference>
<dbReference type="GeneID" id="107413343"/>
<dbReference type="PANTHER" id="PTHR31370:SF2">
    <property type="entry name" value="OS08G0105100 PROTEIN"/>
    <property type="match status" value="1"/>
</dbReference>
<accession>A0A6P3ZN78</accession>
<evidence type="ECO:0000313" key="4">
    <source>
        <dbReference type="RefSeq" id="XP_015876756.3"/>
    </source>
</evidence>
<dbReference type="Pfam" id="PF00646">
    <property type="entry name" value="F-box"/>
    <property type="match status" value="1"/>
</dbReference>
<dbReference type="SMART" id="SM00256">
    <property type="entry name" value="FBOX"/>
    <property type="match status" value="1"/>
</dbReference>
<dbReference type="Gene3D" id="1.20.1280.50">
    <property type="match status" value="1"/>
</dbReference>
<dbReference type="InParanoid" id="A0A6P3ZN78"/>
<keyword evidence="3" id="KW-1185">Reference proteome</keyword>
<evidence type="ECO:0000259" key="2">
    <source>
        <dbReference type="PROSITE" id="PS50181"/>
    </source>
</evidence>
<dbReference type="InterPro" id="IPR001810">
    <property type="entry name" value="F-box_dom"/>
</dbReference>
<dbReference type="SUPFAM" id="SSF81383">
    <property type="entry name" value="F-box domain"/>
    <property type="match status" value="1"/>
</dbReference>
<dbReference type="RefSeq" id="XP_015876756.3">
    <property type="nucleotide sequence ID" value="XM_016021270.4"/>
</dbReference>
<evidence type="ECO:0000256" key="1">
    <source>
        <dbReference type="SAM" id="MobiDB-lite"/>
    </source>
</evidence>
<dbReference type="KEGG" id="zju:107413343"/>
<protein>
    <submittedName>
        <fullName evidence="4">F-box protein At5g39450</fullName>
    </submittedName>
</protein>
<feature type="region of interest" description="Disordered" evidence="1">
    <location>
        <begin position="203"/>
        <end position="223"/>
    </location>
</feature>
<sequence length="623" mass="69621">MSESCCSALFLALPDDVFSIITRILSPRDICSLALCCRSLSALVASEKVWFAQCEMVGIVSHGELIEWREAVSSYKALCRFLYCVQPLMGIWVHQNPELGNVVYVMPGFVSVVGCRILPQELGPSGIEEDPILWAPVFEVLGDCDGSTAFFLHGREKGKSYLYPGSVKPADRTCNVLLLEVEPRLRKDGGKLLYSKSFVQPDKEQSRKISRSNGRSSRSQRNLQNEATVSFSRLAFSDRRKLLEIVTSQVRLEVPQTANGPLFPPMRADGENYHKDMMRLCERRSILVQMHKTGGDLIDWNTDTQLSSDPTQLELSEIRRSFDRSSGFHFSNNEDDGRTQCKSRKTIGRYFRDSISQILGKSTSINGNHATSKNSSSSSDNKYAQLHEFLRSGDTIGLTLQPSNVRLSSYRAWPNMHDSRFALYKLPMRVPTAEQEFAGLWGGTFGWPPGRPTEEKPGKALFFLLLSYEKSEGQRNLIATKILEGTHYVLHPNGSAMFMVNIDEPSPDSFPWDKDGDSLPVNIRHAFLGEGIANGYGFRYPGSKPGSLFVFENGNLAFIWKESKAVLTLQRLNLQELLRKGEEVAALPPIANFSYLTKSYSNVFAGIPNTSNCLSSARFAVVP</sequence>
<reference evidence="4" key="1">
    <citation type="submission" date="2025-08" db="UniProtKB">
        <authorList>
            <consortium name="RefSeq"/>
        </authorList>
    </citation>
    <scope>IDENTIFICATION</scope>
    <source>
        <tissue evidence="4">Seedling</tissue>
    </source>
</reference>
<dbReference type="AlphaFoldDB" id="A0A6P3ZN78"/>
<organism evidence="3 4">
    <name type="scientific">Ziziphus jujuba</name>
    <name type="common">Chinese jujube</name>
    <name type="synonym">Ziziphus sativa</name>
    <dbReference type="NCBI Taxonomy" id="326968"/>
    <lineage>
        <taxon>Eukaryota</taxon>
        <taxon>Viridiplantae</taxon>
        <taxon>Streptophyta</taxon>
        <taxon>Embryophyta</taxon>
        <taxon>Tracheophyta</taxon>
        <taxon>Spermatophyta</taxon>
        <taxon>Magnoliopsida</taxon>
        <taxon>eudicotyledons</taxon>
        <taxon>Gunneridae</taxon>
        <taxon>Pentapetalae</taxon>
        <taxon>rosids</taxon>
        <taxon>fabids</taxon>
        <taxon>Rosales</taxon>
        <taxon>Rhamnaceae</taxon>
        <taxon>Paliureae</taxon>
        <taxon>Ziziphus</taxon>
    </lineage>
</organism>
<dbReference type="PROSITE" id="PS50181">
    <property type="entry name" value="FBOX"/>
    <property type="match status" value="1"/>
</dbReference>
<dbReference type="PANTHER" id="PTHR31370">
    <property type="entry name" value="F-BOX PROTEIN FAMILY-LIKE"/>
    <property type="match status" value="1"/>
</dbReference>
<proteinExistence type="predicted"/>
<feature type="domain" description="F-box" evidence="2">
    <location>
        <begin position="7"/>
        <end position="53"/>
    </location>
</feature>
<dbReference type="Pfam" id="PF12014">
    <property type="entry name" value="Cyclin_D1_bind"/>
    <property type="match status" value="1"/>
</dbReference>